<dbReference type="InterPro" id="IPR001611">
    <property type="entry name" value="Leu-rich_rpt"/>
</dbReference>
<dbReference type="Pfam" id="PF07554">
    <property type="entry name" value="FIVAR"/>
    <property type="match status" value="2"/>
</dbReference>
<feature type="transmembrane region" description="Helical" evidence="3">
    <location>
        <begin position="884"/>
        <end position="905"/>
    </location>
</feature>
<name>A0A1I2J1J5_9CLOT</name>
<dbReference type="eggNOG" id="COG4886">
    <property type="taxonomic scope" value="Bacteria"/>
</dbReference>
<protein>
    <submittedName>
        <fullName evidence="6">LPXTG-motif cell wall anchor domain-containing protein</fullName>
    </submittedName>
</protein>
<evidence type="ECO:0000256" key="3">
    <source>
        <dbReference type="SAM" id="Phobius"/>
    </source>
</evidence>
<proteinExistence type="predicted"/>
<dbReference type="PANTHER" id="PTHR46652:SF3">
    <property type="entry name" value="LEUCINE-RICH REPEAT-CONTAINING PROTEIN 9"/>
    <property type="match status" value="1"/>
</dbReference>
<keyword evidence="7" id="KW-1185">Reference proteome</keyword>
<keyword evidence="3" id="KW-1133">Transmembrane helix</keyword>
<evidence type="ECO:0000256" key="2">
    <source>
        <dbReference type="ARBA" id="ARBA00022737"/>
    </source>
</evidence>
<dbReference type="SUPFAM" id="SSF49373">
    <property type="entry name" value="Invasin/intimin cell-adhesion fragments"/>
    <property type="match status" value="1"/>
</dbReference>
<dbReference type="OrthoDB" id="1895362at2"/>
<dbReference type="eggNOG" id="COG1196">
    <property type="taxonomic scope" value="Bacteria"/>
</dbReference>
<dbReference type="STRING" id="1529.SAMN04487885_1018"/>
<dbReference type="RefSeq" id="WP_074844128.1">
    <property type="nucleotide sequence ID" value="NZ_FOOE01000001.1"/>
</dbReference>
<dbReference type="SMART" id="SM00365">
    <property type="entry name" value="LRR_SD22"/>
    <property type="match status" value="5"/>
</dbReference>
<dbReference type="InterPro" id="IPR025875">
    <property type="entry name" value="Leu-rich_rpt_4"/>
</dbReference>
<keyword evidence="4" id="KW-0732">Signal</keyword>
<accession>A0A1I2J1J5</accession>
<dbReference type="PANTHER" id="PTHR46652">
    <property type="entry name" value="LEUCINE-RICH REPEAT AND IQ DOMAIN-CONTAINING PROTEIN 1-RELATED"/>
    <property type="match status" value="1"/>
</dbReference>
<feature type="signal peptide" evidence="4">
    <location>
        <begin position="1"/>
        <end position="28"/>
    </location>
</feature>
<keyword evidence="1" id="KW-0433">Leucine-rich repeat</keyword>
<dbReference type="EMBL" id="FOOE01000001">
    <property type="protein sequence ID" value="SFF48354.1"/>
    <property type="molecule type" value="Genomic_DNA"/>
</dbReference>
<evidence type="ECO:0000256" key="1">
    <source>
        <dbReference type="ARBA" id="ARBA00022614"/>
    </source>
</evidence>
<evidence type="ECO:0000256" key="4">
    <source>
        <dbReference type="SAM" id="SignalP"/>
    </source>
</evidence>
<dbReference type="InterPro" id="IPR032675">
    <property type="entry name" value="LRR_dom_sf"/>
</dbReference>
<dbReference type="InterPro" id="IPR013783">
    <property type="entry name" value="Ig-like_fold"/>
</dbReference>
<keyword evidence="3" id="KW-0472">Membrane</keyword>
<keyword evidence="2" id="KW-0677">Repeat</keyword>
<dbReference type="InterPro" id="IPR041033">
    <property type="entry name" value="SpaA_PFL_dom_1"/>
</dbReference>
<evidence type="ECO:0000259" key="5">
    <source>
        <dbReference type="Pfam" id="PF17802"/>
    </source>
</evidence>
<dbReference type="Proteomes" id="UP000182135">
    <property type="component" value="Unassembled WGS sequence"/>
</dbReference>
<dbReference type="Gene3D" id="2.60.40.10">
    <property type="entry name" value="Immunoglobulins"/>
    <property type="match status" value="1"/>
</dbReference>
<reference evidence="6 7" key="1">
    <citation type="submission" date="2016-10" db="EMBL/GenBank/DDBJ databases">
        <authorList>
            <person name="de Groot N.N."/>
        </authorList>
    </citation>
    <scope>NUCLEOTIDE SEQUENCE [LARGE SCALE GENOMIC DNA]</scope>
    <source>
        <strain evidence="6 7">NLAE-zl-G419</strain>
    </source>
</reference>
<dbReference type="AlphaFoldDB" id="A0A1I2J1J5"/>
<dbReference type="InterPro" id="IPR008964">
    <property type="entry name" value="Invasin/intimin_cell_adhesion"/>
</dbReference>
<dbReference type="Gene3D" id="1.20.1270.90">
    <property type="entry name" value="AF1782-like"/>
    <property type="match status" value="2"/>
</dbReference>
<gene>
    <name evidence="6" type="ORF">SAMN04487885_1018</name>
</gene>
<dbReference type="Pfam" id="PF17802">
    <property type="entry name" value="SpaA"/>
    <property type="match status" value="1"/>
</dbReference>
<dbReference type="SUPFAM" id="SSF52058">
    <property type="entry name" value="L domain-like"/>
    <property type="match status" value="1"/>
</dbReference>
<keyword evidence="3" id="KW-0812">Transmembrane</keyword>
<dbReference type="PROSITE" id="PS51450">
    <property type="entry name" value="LRR"/>
    <property type="match status" value="4"/>
</dbReference>
<organism evidence="6 7">
    <name type="scientific">Clostridium cadaveris</name>
    <dbReference type="NCBI Taxonomy" id="1529"/>
    <lineage>
        <taxon>Bacteria</taxon>
        <taxon>Bacillati</taxon>
        <taxon>Bacillota</taxon>
        <taxon>Clostridia</taxon>
        <taxon>Eubacteriales</taxon>
        <taxon>Clostridiaceae</taxon>
        <taxon>Clostridium</taxon>
    </lineage>
</organism>
<feature type="domain" description="SpaA-like prealbumin fold" evidence="5">
    <location>
        <begin position="508"/>
        <end position="584"/>
    </location>
</feature>
<evidence type="ECO:0000313" key="6">
    <source>
        <dbReference type="EMBL" id="SFF48354.1"/>
    </source>
</evidence>
<evidence type="ECO:0000313" key="7">
    <source>
        <dbReference type="Proteomes" id="UP000182135"/>
    </source>
</evidence>
<sequence>MGKKNKFITALLSFIMLLSIGAPNEVKAYVLNRNEIEVEIAPDDIIQDQMLNWVIRTSIHKTPDRSYAKLTKEDLEKDLPEIYYSESDHYDLYEFNVFVKSIEGLQYATNTERILLPYNKISDLKPISNLTKLTKIVMNDNPVSDLTPLSNLVNLEILNLGDNKITNIEPLANLTKLERLNLELNFNINDIDVVKNFTKLKYLNLGYNSISDLTPLKELTYLEDGLILGNNKIQDISPLADITKLKELDISSNNISDISVLKNLRNLKFLRLSNNSAINDIAPLTNLTKLDKNGLWLTGTGIEDKKDDLFKVINVNKLINKFKANYITLEDKEYVEVAREAYNALAPELKKYIPELRIIAAEENIARIEKGEQRKQYSELSEFDKQPIELGDFKTLQFKIEDKNGQPLSGVKFNLQTSYGYTEKELISDENGIVSHTIFDAYRYMDYQIVLVDKDKYTSNIEKITFKTDGTPKIVEVNGKPATGTEKLKFVLEVIDQDEKPSVDSSTLQFKVVDKNENPISGVKFNINDQNDEAVSSLTSDENGIARYKITSNMTYMDFTVDIADKNKYTAETEKITFKVGAKPEIVKINRKAFTGKEDLKFVIAVNGKVDKTSLEKVIKEAESKDVNKYTEESYKQLTDALVYAKTILTKTDATQEEVDTITKNIQEAIAKLVEEITIPEGVDDKTLKFRVVNKNAQLLSGVKFKISNNYNKNAVEVISDENGIVKYTVPDWMIYMNFKVELADNDKYTSETNNIIFTTGSKNNALYIKEVNGKPFTSKENFDFILKVADEDIKPEVDKTKLENAIKDAESRDANRYTEESQKYAKTILEKSDATQEEVDKNTAEVVNAIDKLVEKSITSEVAQEKQNVNNEEINTLPKTGGVSTGMSVLFGSLLSTIGAIIVLSKKTN</sequence>
<feature type="chain" id="PRO_5010202212" evidence="4">
    <location>
        <begin position="29"/>
        <end position="910"/>
    </location>
</feature>
<dbReference type="NCBIfam" id="TIGR01167">
    <property type="entry name" value="LPXTG_anchor"/>
    <property type="match status" value="1"/>
</dbReference>
<dbReference type="InterPro" id="IPR050836">
    <property type="entry name" value="SDS22/Internalin_LRR"/>
</dbReference>
<dbReference type="Pfam" id="PF12799">
    <property type="entry name" value="LRR_4"/>
    <property type="match status" value="2"/>
</dbReference>
<dbReference type="Gene3D" id="3.80.10.10">
    <property type="entry name" value="Ribonuclease Inhibitor"/>
    <property type="match status" value="1"/>
</dbReference>